<evidence type="ECO:0000256" key="2">
    <source>
        <dbReference type="ARBA" id="ARBA00023125"/>
    </source>
</evidence>
<evidence type="ECO:0000313" key="7">
    <source>
        <dbReference type="Proteomes" id="UP000570678"/>
    </source>
</evidence>
<sequence>MTRTPQRRRRPGLERLMDTADRLLYTEGITRTGVQRILDEADVARGTLYGNFEGKDDLVEAYLAKRHRDTMSAITDQIGQQTSTTAVFDAFLAVAERRSQAPGFRGCAFALAVAEMPEQDSAARRWAARHKAALKDRLLETMTGQENADELAEQLMVIYDGALLSTALRPGAASFVAARLASQAVLAVREVS</sequence>
<reference evidence="6 7" key="1">
    <citation type="submission" date="2020-04" db="EMBL/GenBank/DDBJ databases">
        <title>MicrobeNet Type strains.</title>
        <authorList>
            <person name="Nicholson A.C."/>
        </authorList>
    </citation>
    <scope>NUCLEOTIDE SEQUENCE [LARGE SCALE GENOMIC DNA]</scope>
    <source>
        <strain evidence="6 7">JCM 3332</strain>
    </source>
</reference>
<accession>A0A846YHN2</accession>
<protein>
    <submittedName>
        <fullName evidence="6">TetR/AcrR family transcriptional regulator</fullName>
    </submittedName>
</protein>
<evidence type="ECO:0000259" key="5">
    <source>
        <dbReference type="PROSITE" id="PS50977"/>
    </source>
</evidence>
<dbReference type="InterPro" id="IPR001647">
    <property type="entry name" value="HTH_TetR"/>
</dbReference>
<evidence type="ECO:0000256" key="4">
    <source>
        <dbReference type="PROSITE-ProRule" id="PRU00335"/>
    </source>
</evidence>
<keyword evidence="1" id="KW-0805">Transcription regulation</keyword>
<dbReference type="Pfam" id="PF00440">
    <property type="entry name" value="TetR_N"/>
    <property type="match status" value="1"/>
</dbReference>
<dbReference type="InterPro" id="IPR009057">
    <property type="entry name" value="Homeodomain-like_sf"/>
</dbReference>
<dbReference type="PRINTS" id="PR00455">
    <property type="entry name" value="HTHTETR"/>
</dbReference>
<dbReference type="AlphaFoldDB" id="A0A846YHN2"/>
<dbReference type="RefSeq" id="WP_157116592.1">
    <property type="nucleotide sequence ID" value="NZ_JAAXOT010000006.1"/>
</dbReference>
<dbReference type="SUPFAM" id="SSF46689">
    <property type="entry name" value="Homeodomain-like"/>
    <property type="match status" value="1"/>
</dbReference>
<evidence type="ECO:0000256" key="1">
    <source>
        <dbReference type="ARBA" id="ARBA00023015"/>
    </source>
</evidence>
<feature type="domain" description="HTH tetR-type" evidence="5">
    <location>
        <begin position="10"/>
        <end position="70"/>
    </location>
</feature>
<comment type="caution">
    <text evidence="6">The sequence shown here is derived from an EMBL/GenBank/DDBJ whole genome shotgun (WGS) entry which is preliminary data.</text>
</comment>
<keyword evidence="2 4" id="KW-0238">DNA-binding</keyword>
<dbReference type="PANTHER" id="PTHR47506">
    <property type="entry name" value="TRANSCRIPTIONAL REGULATORY PROTEIN"/>
    <property type="match status" value="1"/>
</dbReference>
<dbReference type="GO" id="GO:0003677">
    <property type="term" value="F:DNA binding"/>
    <property type="evidence" value="ECO:0007669"/>
    <property type="project" value="UniProtKB-UniRule"/>
</dbReference>
<organism evidence="6 7">
    <name type="scientific">Nocardia flavorosea</name>
    <dbReference type="NCBI Taxonomy" id="53429"/>
    <lineage>
        <taxon>Bacteria</taxon>
        <taxon>Bacillati</taxon>
        <taxon>Actinomycetota</taxon>
        <taxon>Actinomycetes</taxon>
        <taxon>Mycobacteriales</taxon>
        <taxon>Nocardiaceae</taxon>
        <taxon>Nocardia</taxon>
    </lineage>
</organism>
<proteinExistence type="predicted"/>
<keyword evidence="7" id="KW-1185">Reference proteome</keyword>
<evidence type="ECO:0000313" key="6">
    <source>
        <dbReference type="EMBL" id="NKY57331.1"/>
    </source>
</evidence>
<dbReference type="SUPFAM" id="SSF48498">
    <property type="entry name" value="Tetracyclin repressor-like, C-terminal domain"/>
    <property type="match status" value="1"/>
</dbReference>
<dbReference type="Proteomes" id="UP000570678">
    <property type="component" value="Unassembled WGS sequence"/>
</dbReference>
<dbReference type="EMBL" id="JAAXOT010000006">
    <property type="protein sequence ID" value="NKY57331.1"/>
    <property type="molecule type" value="Genomic_DNA"/>
</dbReference>
<dbReference type="Gene3D" id="1.10.357.10">
    <property type="entry name" value="Tetracycline Repressor, domain 2"/>
    <property type="match status" value="1"/>
</dbReference>
<keyword evidence="3" id="KW-0804">Transcription</keyword>
<dbReference type="PROSITE" id="PS50977">
    <property type="entry name" value="HTH_TETR_2"/>
    <property type="match status" value="1"/>
</dbReference>
<name>A0A846YHN2_9NOCA</name>
<dbReference type="InterPro" id="IPR036271">
    <property type="entry name" value="Tet_transcr_reg_TetR-rel_C_sf"/>
</dbReference>
<dbReference type="PANTHER" id="PTHR47506:SF1">
    <property type="entry name" value="HTH-TYPE TRANSCRIPTIONAL REGULATOR YJDC"/>
    <property type="match status" value="1"/>
</dbReference>
<evidence type="ECO:0000256" key="3">
    <source>
        <dbReference type="ARBA" id="ARBA00023163"/>
    </source>
</evidence>
<feature type="DNA-binding region" description="H-T-H motif" evidence="4">
    <location>
        <begin position="33"/>
        <end position="52"/>
    </location>
</feature>
<gene>
    <name evidence="6" type="ORF">HGA15_14440</name>
</gene>